<accession>A0ABR1R9U7</accession>
<evidence type="ECO:0000256" key="1">
    <source>
        <dbReference type="ARBA" id="ARBA00023242"/>
    </source>
</evidence>
<name>A0ABR1R9U7_9PEZI</name>
<evidence type="ECO:0000256" key="2">
    <source>
        <dbReference type="SAM" id="MobiDB-lite"/>
    </source>
</evidence>
<reference evidence="4 5" key="1">
    <citation type="submission" date="2023-01" db="EMBL/GenBank/DDBJ databases">
        <title>Analysis of 21 Apiospora genomes using comparative genomics revels a genus with tremendous synthesis potential of carbohydrate active enzymes and secondary metabolites.</title>
        <authorList>
            <person name="Sorensen T."/>
        </authorList>
    </citation>
    <scope>NUCLEOTIDE SEQUENCE [LARGE SCALE GENOMIC DNA]</scope>
    <source>
        <strain evidence="4 5">CBS 20057</strain>
    </source>
</reference>
<evidence type="ECO:0000313" key="4">
    <source>
        <dbReference type="EMBL" id="KAK8006092.1"/>
    </source>
</evidence>
<dbReference type="InterPro" id="IPR036864">
    <property type="entry name" value="Zn2-C6_fun-type_DNA-bd_sf"/>
</dbReference>
<dbReference type="InterPro" id="IPR001138">
    <property type="entry name" value="Zn2Cys6_DnaBD"/>
</dbReference>
<keyword evidence="1" id="KW-0539">Nucleus</keyword>
<feature type="compositionally biased region" description="Low complexity" evidence="2">
    <location>
        <begin position="49"/>
        <end position="58"/>
    </location>
</feature>
<dbReference type="EMBL" id="JAQQWI010000017">
    <property type="protein sequence ID" value="KAK8006092.1"/>
    <property type="molecule type" value="Genomic_DNA"/>
</dbReference>
<dbReference type="SUPFAM" id="SSF57701">
    <property type="entry name" value="Zn2/Cys6 DNA-binding domain"/>
    <property type="match status" value="1"/>
</dbReference>
<dbReference type="PROSITE" id="PS00463">
    <property type="entry name" value="ZN2_CY6_FUNGAL_1"/>
    <property type="match status" value="1"/>
</dbReference>
<dbReference type="Proteomes" id="UP001396898">
    <property type="component" value="Unassembled WGS sequence"/>
</dbReference>
<feature type="domain" description="Zn(2)-C6 fungal-type" evidence="3">
    <location>
        <begin position="12"/>
        <end position="42"/>
    </location>
</feature>
<feature type="compositionally biased region" description="Low complexity" evidence="2">
    <location>
        <begin position="85"/>
        <end position="116"/>
    </location>
</feature>
<feature type="region of interest" description="Disordered" evidence="2">
    <location>
        <begin position="36"/>
        <end position="120"/>
    </location>
</feature>
<evidence type="ECO:0000259" key="3">
    <source>
        <dbReference type="PROSITE" id="PS00463"/>
    </source>
</evidence>
<comment type="caution">
    <text evidence="4">The sequence shown here is derived from an EMBL/GenBank/DDBJ whole genome shotgun (WGS) entry which is preliminary data.</text>
</comment>
<sequence>MAPQPQERNRKACDKCHQQKLSCKKISGGDECERCHRLKRPCTSSPPLRNQRNSTNTRRNPREHDGGRRRPKTLAILPRSPPPAAVATTTAAAATAGIPPTSSYSCSESGSSSTYSHDQDTTASAIPVMPDQLVTETMDEHPHQQYMEPLCWSGHAVTAAELSSAAYPPYFAPCWPDGEDTPRMDHLVGGGYPDRLSSSPLQHPGSIQTPASDFPHLDRGMDPARALDHVPLQPAMGAAAPPITSLDTRDPAGIRDDLGPYAYYPTNTAPMGYGPGYVQYGAGGYGPGGSRGRFDWQPVVCMEPPYQGGLT</sequence>
<evidence type="ECO:0000313" key="5">
    <source>
        <dbReference type="Proteomes" id="UP001396898"/>
    </source>
</evidence>
<organism evidence="4 5">
    <name type="scientific">Apiospora marii</name>
    <dbReference type="NCBI Taxonomy" id="335849"/>
    <lineage>
        <taxon>Eukaryota</taxon>
        <taxon>Fungi</taxon>
        <taxon>Dikarya</taxon>
        <taxon>Ascomycota</taxon>
        <taxon>Pezizomycotina</taxon>
        <taxon>Sordariomycetes</taxon>
        <taxon>Xylariomycetidae</taxon>
        <taxon>Amphisphaeriales</taxon>
        <taxon>Apiosporaceae</taxon>
        <taxon>Apiospora</taxon>
    </lineage>
</organism>
<keyword evidence="5" id="KW-1185">Reference proteome</keyword>
<proteinExistence type="predicted"/>
<gene>
    <name evidence="4" type="ORF">PG991_012389</name>
</gene>
<dbReference type="Gene3D" id="4.10.240.10">
    <property type="entry name" value="Zn(2)-C6 fungal-type DNA-binding domain"/>
    <property type="match status" value="1"/>
</dbReference>
<dbReference type="CDD" id="cd00067">
    <property type="entry name" value="GAL4"/>
    <property type="match status" value="1"/>
</dbReference>
<protein>
    <recommendedName>
        <fullName evidence="3">Zn(2)-C6 fungal-type domain-containing protein</fullName>
    </recommendedName>
</protein>